<reference evidence="2 3" key="1">
    <citation type="submission" date="2018-03" db="EMBL/GenBank/DDBJ databases">
        <title>Genomic Encyclopedia of Type Strains, Phase III (KMG-III): the genomes of soil and plant-associated and newly described type strains.</title>
        <authorList>
            <person name="Whitman W."/>
        </authorList>
    </citation>
    <scope>NUCLEOTIDE SEQUENCE [LARGE SCALE GENOMIC DNA]</scope>
    <source>
        <strain evidence="2 3">CGMCC 1.07653</strain>
    </source>
</reference>
<comment type="caution">
    <text evidence="2">The sequence shown here is derived from an EMBL/GenBank/DDBJ whole genome shotgun (WGS) entry which is preliminary data.</text>
</comment>
<dbReference type="Proteomes" id="UP000242310">
    <property type="component" value="Unassembled WGS sequence"/>
</dbReference>
<dbReference type="RefSeq" id="WP_106588404.1">
    <property type="nucleotide sequence ID" value="NZ_PYAV01000005.1"/>
</dbReference>
<keyword evidence="1" id="KW-1133">Transmembrane helix</keyword>
<evidence type="ECO:0000313" key="3">
    <source>
        <dbReference type="Proteomes" id="UP000242310"/>
    </source>
</evidence>
<dbReference type="EMBL" id="PYAV01000005">
    <property type="protein sequence ID" value="PSL47090.1"/>
    <property type="molecule type" value="Genomic_DNA"/>
</dbReference>
<dbReference type="AlphaFoldDB" id="A0A2P8HLL0"/>
<evidence type="ECO:0000256" key="1">
    <source>
        <dbReference type="SAM" id="Phobius"/>
    </source>
</evidence>
<feature type="transmembrane region" description="Helical" evidence="1">
    <location>
        <begin position="21"/>
        <end position="44"/>
    </location>
</feature>
<keyword evidence="1" id="KW-0472">Membrane</keyword>
<evidence type="ECO:0000313" key="2">
    <source>
        <dbReference type="EMBL" id="PSL47090.1"/>
    </source>
</evidence>
<sequence length="113" mass="13047">MVVLIYLKRVFEREMNQRKALPWLHGINIVLVLMIYGTAVTAFAGVTGGVISEQGAMHIFLKSTIYPLPIISGLYPLVHWQMKQLLRPYIKEKGSNVLYLKPRIYKRYGTLLR</sequence>
<gene>
    <name evidence="2" type="ORF">B0H94_105246</name>
</gene>
<feature type="transmembrane region" description="Helical" evidence="1">
    <location>
        <begin position="56"/>
        <end position="78"/>
    </location>
</feature>
<protein>
    <submittedName>
        <fullName evidence="2">Uncharacterized protein</fullName>
    </submittedName>
</protein>
<proteinExistence type="predicted"/>
<organism evidence="2 3">
    <name type="scientific">Salsuginibacillus halophilus</name>
    <dbReference type="NCBI Taxonomy" id="517424"/>
    <lineage>
        <taxon>Bacteria</taxon>
        <taxon>Bacillati</taxon>
        <taxon>Bacillota</taxon>
        <taxon>Bacilli</taxon>
        <taxon>Bacillales</taxon>
        <taxon>Bacillaceae</taxon>
        <taxon>Salsuginibacillus</taxon>
    </lineage>
</organism>
<dbReference type="OrthoDB" id="2887914at2"/>
<keyword evidence="1" id="KW-0812">Transmembrane</keyword>
<keyword evidence="3" id="KW-1185">Reference proteome</keyword>
<name>A0A2P8HLL0_9BACI</name>
<accession>A0A2P8HLL0</accession>